<sequence length="261" mass="28285">MLHAPRRPLTVARRQHRPLRCLALCGMASAALVMAATAPRCRGPLVRGSMDAFVATLAPVVSEPAVRELPWAARTVTVEPRTRTKTKTEAAEDAEGTEDEESSKNSTDFNITLQLGTGYPDDGYSRFDMGPPWVMCHVQYADRNSRDEHGSVTPRTVLEEWVMKGSSEHVSAFKTWRQQTLDVDSAMRCHSTTQKAVEEVKCLVCVPRGSAGFPLTPTGHLSETNPGPLSNTYVLTIGGVDQCLASSSSSFCKSGSVAVSM</sequence>
<dbReference type="AlphaFoldDB" id="A0A7S1MC25"/>
<accession>A0A7S1MC25</accession>
<feature type="compositionally biased region" description="Acidic residues" evidence="1">
    <location>
        <begin position="91"/>
        <end position="101"/>
    </location>
</feature>
<gene>
    <name evidence="2" type="ORF">ACAT0790_LOCUS20396</name>
</gene>
<feature type="compositionally biased region" description="Basic and acidic residues" evidence="1">
    <location>
        <begin position="80"/>
        <end position="90"/>
    </location>
</feature>
<reference evidence="2" key="1">
    <citation type="submission" date="2021-01" db="EMBL/GenBank/DDBJ databases">
        <authorList>
            <person name="Corre E."/>
            <person name="Pelletier E."/>
            <person name="Niang G."/>
            <person name="Scheremetjew M."/>
            <person name="Finn R."/>
            <person name="Kale V."/>
            <person name="Holt S."/>
            <person name="Cochrane G."/>
            <person name="Meng A."/>
            <person name="Brown T."/>
            <person name="Cohen L."/>
        </authorList>
    </citation>
    <scope>NUCLEOTIDE SEQUENCE</scope>
    <source>
        <strain evidence="2">OF101</strain>
    </source>
</reference>
<evidence type="ECO:0000313" key="2">
    <source>
        <dbReference type="EMBL" id="CAD9127367.1"/>
    </source>
</evidence>
<feature type="region of interest" description="Disordered" evidence="1">
    <location>
        <begin position="79"/>
        <end position="106"/>
    </location>
</feature>
<name>A0A7S1MC25_ALECA</name>
<proteinExistence type="predicted"/>
<protein>
    <submittedName>
        <fullName evidence="2">Uncharacterized protein</fullName>
    </submittedName>
</protein>
<dbReference type="EMBL" id="HBGE01033727">
    <property type="protein sequence ID" value="CAD9127367.1"/>
    <property type="molecule type" value="Transcribed_RNA"/>
</dbReference>
<organism evidence="2">
    <name type="scientific">Alexandrium catenella</name>
    <name type="common">Red tide dinoflagellate</name>
    <name type="synonym">Gonyaulax catenella</name>
    <dbReference type="NCBI Taxonomy" id="2925"/>
    <lineage>
        <taxon>Eukaryota</taxon>
        <taxon>Sar</taxon>
        <taxon>Alveolata</taxon>
        <taxon>Dinophyceae</taxon>
        <taxon>Gonyaulacales</taxon>
        <taxon>Pyrocystaceae</taxon>
        <taxon>Alexandrium</taxon>
    </lineage>
</organism>
<evidence type="ECO:0000256" key="1">
    <source>
        <dbReference type="SAM" id="MobiDB-lite"/>
    </source>
</evidence>